<dbReference type="InterPro" id="IPR035979">
    <property type="entry name" value="RBD_domain_sf"/>
</dbReference>
<keyword evidence="4" id="KW-1185">Reference proteome</keyword>
<dbReference type="GO" id="GO:0003729">
    <property type="term" value="F:mRNA binding"/>
    <property type="evidence" value="ECO:0007669"/>
    <property type="project" value="TreeGrafter"/>
</dbReference>
<dbReference type="Proteomes" id="UP000749559">
    <property type="component" value="Unassembled WGS sequence"/>
</dbReference>
<organism evidence="3 4">
    <name type="scientific">Owenia fusiformis</name>
    <name type="common">Polychaete worm</name>
    <dbReference type="NCBI Taxonomy" id="6347"/>
    <lineage>
        <taxon>Eukaryota</taxon>
        <taxon>Metazoa</taxon>
        <taxon>Spiralia</taxon>
        <taxon>Lophotrochozoa</taxon>
        <taxon>Annelida</taxon>
        <taxon>Polychaeta</taxon>
        <taxon>Sedentaria</taxon>
        <taxon>Canalipalpata</taxon>
        <taxon>Sabellida</taxon>
        <taxon>Oweniida</taxon>
        <taxon>Oweniidae</taxon>
        <taxon>Owenia</taxon>
    </lineage>
</organism>
<dbReference type="OrthoDB" id="1875751at2759"/>
<name>A0A8J1UBE7_OWEFU</name>
<evidence type="ECO:0000256" key="1">
    <source>
        <dbReference type="ARBA" id="ARBA00022737"/>
    </source>
</evidence>
<dbReference type="InterPro" id="IPR000504">
    <property type="entry name" value="RRM_dom"/>
</dbReference>
<gene>
    <name evidence="3" type="ORF">OFUS_LOCUS7458</name>
</gene>
<keyword evidence="1" id="KW-0677">Repeat</keyword>
<dbReference type="PROSITE" id="PS50102">
    <property type="entry name" value="RRM"/>
    <property type="match status" value="2"/>
</dbReference>
<comment type="caution">
    <text evidence="3">The sequence shown here is derived from an EMBL/GenBank/DDBJ whole genome shotgun (WGS) entry which is preliminary data.</text>
</comment>
<keyword evidence="2" id="KW-0694">RNA-binding</keyword>
<dbReference type="SUPFAM" id="SSF54928">
    <property type="entry name" value="RNA-binding domain, RBD"/>
    <property type="match status" value="2"/>
</dbReference>
<protein>
    <submittedName>
        <fullName evidence="3">Uncharacterized protein</fullName>
    </submittedName>
</protein>
<dbReference type="GO" id="GO:0006417">
    <property type="term" value="P:regulation of translation"/>
    <property type="evidence" value="ECO:0007669"/>
    <property type="project" value="TreeGrafter"/>
</dbReference>
<dbReference type="AlphaFoldDB" id="A0A8J1UBE7"/>
<dbReference type="EMBL" id="CAIIXF020000004">
    <property type="protein sequence ID" value="CAH1780818.1"/>
    <property type="molecule type" value="Genomic_DNA"/>
</dbReference>
<evidence type="ECO:0000256" key="2">
    <source>
        <dbReference type="ARBA" id="ARBA00022884"/>
    </source>
</evidence>
<evidence type="ECO:0000313" key="4">
    <source>
        <dbReference type="Proteomes" id="UP000749559"/>
    </source>
</evidence>
<dbReference type="PANTHER" id="PTHR48032:SF6">
    <property type="entry name" value="RNA-BINDING (RRM_RBD_RNP MOTIFS) FAMILY PROTEIN"/>
    <property type="match status" value="1"/>
</dbReference>
<dbReference type="InterPro" id="IPR012677">
    <property type="entry name" value="Nucleotide-bd_a/b_plait_sf"/>
</dbReference>
<evidence type="ECO:0000313" key="3">
    <source>
        <dbReference type="EMBL" id="CAH1780818.1"/>
    </source>
</evidence>
<proteinExistence type="predicted"/>
<dbReference type="Gene3D" id="3.30.70.330">
    <property type="match status" value="2"/>
</dbReference>
<reference evidence="3" key="1">
    <citation type="submission" date="2022-03" db="EMBL/GenBank/DDBJ databases">
        <authorList>
            <person name="Martin C."/>
        </authorList>
    </citation>
    <scope>NUCLEOTIDE SEQUENCE</scope>
</reference>
<sequence>MTEGCKIFCGGLPWQAKQEDLKAYFGTFGEIVDCKVKTNEEGKSRGFGFVTFATPEACEAAMAQKVHTMEGRTINIDKAKVPENNRKVFLGGLPPEISKEDLEEHLKQYGVISELTLPYDNLKKCRKNFGFVLFELEESAKAMLNNPQQNICGKDVEVKKVTGKKNDAGFGGGFGGGRGGFGGRGGGGYGGGGYGGGFGGGRGGGRGRGGPRGGGRGGRGGGGGYGGGGYGSDYSQDYSQNSWGGGGYDQNSYGGSSQGNWGGDQGYSSGFSNGGGYGGNNYGGGY</sequence>
<dbReference type="Pfam" id="PF00076">
    <property type="entry name" value="RRM_1"/>
    <property type="match status" value="2"/>
</dbReference>
<dbReference type="SMART" id="SM00360">
    <property type="entry name" value="RRM"/>
    <property type="match status" value="2"/>
</dbReference>
<dbReference type="PANTHER" id="PTHR48032">
    <property type="entry name" value="RNA-BINDING PROTEIN MUSASHI HOMOLOG RBP6"/>
    <property type="match status" value="1"/>
</dbReference>
<accession>A0A8J1UBE7</accession>